<reference evidence="7" key="1">
    <citation type="journal article" date="2014" name="Int. J. Syst. Evol. Microbiol.">
        <title>Complete genome sequence of Corynebacterium casei LMG S-19264T (=DSM 44701T), isolated from a smear-ripened cheese.</title>
        <authorList>
            <consortium name="US DOE Joint Genome Institute (JGI-PGF)"/>
            <person name="Walter F."/>
            <person name="Albersmeier A."/>
            <person name="Kalinowski J."/>
            <person name="Ruckert C."/>
        </authorList>
    </citation>
    <scope>NUCLEOTIDE SEQUENCE</scope>
    <source>
        <strain evidence="7">JCM 4988</strain>
    </source>
</reference>
<dbReference type="AlphaFoldDB" id="A0A918PYM5"/>
<evidence type="ECO:0000259" key="6">
    <source>
        <dbReference type="Pfam" id="PF00962"/>
    </source>
</evidence>
<keyword evidence="2 5" id="KW-0378">Hydrolase</keyword>
<dbReference type="CDD" id="cd01320">
    <property type="entry name" value="ADA"/>
    <property type="match status" value="1"/>
</dbReference>
<dbReference type="RefSeq" id="WP_190122863.1">
    <property type="nucleotide sequence ID" value="NZ_BMWG01000004.1"/>
</dbReference>
<dbReference type="GO" id="GO:0006146">
    <property type="term" value="P:adenine catabolic process"/>
    <property type="evidence" value="ECO:0007669"/>
    <property type="project" value="UniProtKB-UniRule"/>
</dbReference>
<dbReference type="InterPro" id="IPR006330">
    <property type="entry name" value="Ado/ade_deaminase"/>
</dbReference>
<evidence type="ECO:0000256" key="1">
    <source>
        <dbReference type="ARBA" id="ARBA00022723"/>
    </source>
</evidence>
<dbReference type="GO" id="GO:0043103">
    <property type="term" value="P:hypoxanthine salvage"/>
    <property type="evidence" value="ECO:0007669"/>
    <property type="project" value="UniProtKB-UniRule"/>
</dbReference>
<dbReference type="GO" id="GO:0009117">
    <property type="term" value="P:nucleotide metabolic process"/>
    <property type="evidence" value="ECO:0007669"/>
    <property type="project" value="UniProtKB-KW"/>
</dbReference>
<feature type="domain" description="Adenosine deaminase" evidence="6">
    <location>
        <begin position="4"/>
        <end position="326"/>
    </location>
</feature>
<proteinExistence type="inferred from homology"/>
<dbReference type="NCBIfam" id="NF006850">
    <property type="entry name" value="PRK09358.1-6"/>
    <property type="match status" value="1"/>
</dbReference>
<name>A0A918PYM5_9ACTN</name>
<comment type="function">
    <text evidence="5">Catalyzes the hydrolytic deamination of adenine to hypoxanthine. Plays an important role in the purine salvage pathway and in nitrogen catabolism.</text>
</comment>
<dbReference type="NCBIfam" id="TIGR01430">
    <property type="entry name" value="aden_deam"/>
    <property type="match status" value="1"/>
</dbReference>
<feature type="binding site" evidence="5">
    <location>
        <position position="271"/>
    </location>
    <ligand>
        <name>substrate</name>
    </ligand>
</feature>
<accession>A0A918PYM5</accession>
<gene>
    <name evidence="7" type="ORF">GCM10010387_21440</name>
</gene>
<keyword evidence="1 5" id="KW-0479">Metal-binding</keyword>
<dbReference type="HAMAP" id="MF_01962">
    <property type="entry name" value="Adenine_deaminase"/>
    <property type="match status" value="1"/>
</dbReference>
<feature type="active site" description="Proton donor" evidence="5">
    <location>
        <position position="192"/>
    </location>
</feature>
<dbReference type="InterPro" id="IPR032466">
    <property type="entry name" value="Metal_Hydrolase"/>
</dbReference>
<dbReference type="GO" id="GO:0008270">
    <property type="term" value="F:zinc ion binding"/>
    <property type="evidence" value="ECO:0007669"/>
    <property type="project" value="UniProtKB-UniRule"/>
</dbReference>
<organism evidence="7 8">
    <name type="scientific">Streptomyces inusitatus</name>
    <dbReference type="NCBI Taxonomy" id="68221"/>
    <lineage>
        <taxon>Bacteria</taxon>
        <taxon>Bacillati</taxon>
        <taxon>Actinomycetota</taxon>
        <taxon>Actinomycetes</taxon>
        <taxon>Kitasatosporales</taxon>
        <taxon>Streptomycetaceae</taxon>
        <taxon>Streptomyces</taxon>
    </lineage>
</organism>
<evidence type="ECO:0000256" key="2">
    <source>
        <dbReference type="ARBA" id="ARBA00022801"/>
    </source>
</evidence>
<dbReference type="InterPro" id="IPR028892">
    <property type="entry name" value="ADE"/>
</dbReference>
<evidence type="ECO:0000313" key="7">
    <source>
        <dbReference type="EMBL" id="GGZ27723.1"/>
    </source>
</evidence>
<protein>
    <recommendedName>
        <fullName evidence="5">Adenine deaminase</fullName>
        <shortName evidence="5">ADE</shortName>
        <ecNumber evidence="5">3.5.4.2</ecNumber>
    </recommendedName>
    <alternativeName>
        <fullName evidence="5">Adenine aminohydrolase</fullName>
        <shortName evidence="5">AAH</shortName>
    </alternativeName>
</protein>
<comment type="cofactor">
    <cofactor evidence="5">
        <name>Zn(2+)</name>
        <dbReference type="ChEBI" id="CHEBI:29105"/>
    </cofactor>
    <text evidence="5">Binds 1 zinc ion per subunit.</text>
</comment>
<evidence type="ECO:0000256" key="5">
    <source>
        <dbReference type="HAMAP-Rule" id="MF_01962"/>
    </source>
</evidence>
<dbReference type="Pfam" id="PF00962">
    <property type="entry name" value="A_deaminase"/>
    <property type="match status" value="1"/>
</dbReference>
<comment type="caution">
    <text evidence="7">The sequence shown here is derived from an EMBL/GenBank/DDBJ whole genome shotgun (WGS) entry which is preliminary data.</text>
</comment>
<dbReference type="EC" id="3.5.4.2" evidence="5"/>
<keyword evidence="3 5" id="KW-0862">Zinc</keyword>
<dbReference type="FunFam" id="3.20.20.140:FF:000039">
    <property type="entry name" value="Adenine deaminase"/>
    <property type="match status" value="1"/>
</dbReference>
<dbReference type="SUPFAM" id="SSF51556">
    <property type="entry name" value="Metallo-dependent hydrolases"/>
    <property type="match status" value="1"/>
</dbReference>
<dbReference type="Proteomes" id="UP000630936">
    <property type="component" value="Unassembled WGS sequence"/>
</dbReference>
<keyword evidence="8" id="KW-1185">Reference proteome</keyword>
<dbReference type="PANTHER" id="PTHR43114:SF6">
    <property type="entry name" value="ADENINE DEAMINASE"/>
    <property type="match status" value="1"/>
</dbReference>
<dbReference type="InterPro" id="IPR001365">
    <property type="entry name" value="A_deaminase_dom"/>
</dbReference>
<feature type="site" description="Important for catalytic activity" evidence="5">
    <location>
        <position position="213"/>
    </location>
</feature>
<feature type="binding site" evidence="5">
    <location>
        <position position="270"/>
    </location>
    <ligand>
        <name>Zn(2+)</name>
        <dbReference type="ChEBI" id="CHEBI:29105"/>
        <note>catalytic</note>
    </ligand>
</feature>
<dbReference type="Gene3D" id="3.20.20.140">
    <property type="entry name" value="Metal-dependent hydrolases"/>
    <property type="match status" value="1"/>
</dbReference>
<dbReference type="GO" id="GO:0005829">
    <property type="term" value="C:cytosol"/>
    <property type="evidence" value="ECO:0007669"/>
    <property type="project" value="TreeGrafter"/>
</dbReference>
<feature type="binding site" evidence="5">
    <location>
        <position position="11"/>
    </location>
    <ligand>
        <name>Zn(2+)</name>
        <dbReference type="ChEBI" id="CHEBI:29105"/>
        <note>catalytic</note>
    </ligand>
</feature>
<evidence type="ECO:0000256" key="4">
    <source>
        <dbReference type="ARBA" id="ARBA00023080"/>
    </source>
</evidence>
<feature type="binding site" evidence="5">
    <location>
        <position position="189"/>
    </location>
    <ligand>
        <name>Zn(2+)</name>
        <dbReference type="ChEBI" id="CHEBI:29105"/>
        <note>catalytic</note>
    </ligand>
</feature>
<comment type="catalytic activity">
    <reaction evidence="5">
        <text>adenine + H2O + H(+) = hypoxanthine + NH4(+)</text>
        <dbReference type="Rhea" id="RHEA:23688"/>
        <dbReference type="ChEBI" id="CHEBI:15377"/>
        <dbReference type="ChEBI" id="CHEBI:15378"/>
        <dbReference type="ChEBI" id="CHEBI:16708"/>
        <dbReference type="ChEBI" id="CHEBI:17368"/>
        <dbReference type="ChEBI" id="CHEBI:28938"/>
        <dbReference type="EC" id="3.5.4.2"/>
    </reaction>
</comment>
<feature type="binding site" evidence="5">
    <location>
        <position position="9"/>
    </location>
    <ligand>
        <name>Zn(2+)</name>
        <dbReference type="ChEBI" id="CHEBI:29105"/>
        <note>catalytic</note>
    </ligand>
</feature>
<comment type="similarity">
    <text evidence="5">Belongs to the metallo-dependent hydrolases superfamily. Adenosine and AMP deaminases family. Adenine deaminase type 2 subfamily.</text>
</comment>
<dbReference type="PANTHER" id="PTHR43114">
    <property type="entry name" value="ADENINE DEAMINASE"/>
    <property type="match status" value="1"/>
</dbReference>
<reference evidence="7" key="2">
    <citation type="submission" date="2020-09" db="EMBL/GenBank/DDBJ databases">
        <authorList>
            <person name="Sun Q."/>
            <person name="Ohkuma M."/>
        </authorList>
    </citation>
    <scope>NUCLEOTIDE SEQUENCE</scope>
    <source>
        <strain evidence="7">JCM 4988</strain>
    </source>
</reference>
<evidence type="ECO:0000256" key="3">
    <source>
        <dbReference type="ARBA" id="ARBA00022833"/>
    </source>
</evidence>
<sequence length="335" mass="37221">MPLPKAELHLHIEGTLEPELAFALAARNAVELPFENTEALRRAYDFEDLQSFLDLYYSLMAVLRTEDDFADLADAYLTRAAAQGVRHAEIFFDPQAHISRGVSLGTVVDGLARALDASEQRHGISTRLIMCFLRDESAESAMETLEAAKPYLHRITAVGLDSAEAGNPPSKFREVYEAAAALGLRKVAHAGEEGPASYVREALDVLGVERVDHGLRCLEDAELVARLARERIPLTLCPLSNVRLRVIDTLEDHPLDRMMDAGLMCTVNSDDPAYFGGYVGDTFHAVREALSLDEERLRELARNSFLASFLEDDEERRARLIAEVDAYDFTVELAE</sequence>
<dbReference type="GO" id="GO:0000034">
    <property type="term" value="F:adenine deaminase activity"/>
    <property type="evidence" value="ECO:0007669"/>
    <property type="project" value="UniProtKB-UniRule"/>
</dbReference>
<evidence type="ECO:0000313" key="8">
    <source>
        <dbReference type="Proteomes" id="UP000630936"/>
    </source>
</evidence>
<keyword evidence="4 5" id="KW-0546">Nucleotide metabolism</keyword>
<dbReference type="EMBL" id="BMWG01000004">
    <property type="protein sequence ID" value="GGZ27723.1"/>
    <property type="molecule type" value="Genomic_DNA"/>
</dbReference>